<protein>
    <recommendedName>
        <fullName evidence="4">DUF4190 domain-containing protein</fullName>
    </recommendedName>
</protein>
<organism evidence="2 3">
    <name type="scientific">Roseomonas elaeocarpi</name>
    <dbReference type="NCBI Taxonomy" id="907779"/>
    <lineage>
        <taxon>Bacteria</taxon>
        <taxon>Pseudomonadati</taxon>
        <taxon>Pseudomonadota</taxon>
        <taxon>Alphaproteobacteria</taxon>
        <taxon>Acetobacterales</taxon>
        <taxon>Roseomonadaceae</taxon>
        <taxon>Roseomonas</taxon>
    </lineage>
</organism>
<proteinExistence type="predicted"/>
<evidence type="ECO:0008006" key="4">
    <source>
        <dbReference type="Google" id="ProtNLM"/>
    </source>
</evidence>
<sequence length="174" mass="18994">MVSTLSPFVVATLLALWFCAGFLAARARGRPALAMAIGVAVLPPLLLMLLFSRKHPPDREKQDRLLEWAGGVTVAAVLVMLLVDGWNYLDAISPHFPRCDAAPVRAAVVTAFNSTVGSGTSEEIVQLATPGQLRATKVRRWCTAVATLRSGREIRLSIEVWEENNRYLVGVKRS</sequence>
<keyword evidence="3" id="KW-1185">Reference proteome</keyword>
<name>A0ABV6JV77_9PROT</name>
<dbReference type="RefSeq" id="WP_377045362.1">
    <property type="nucleotide sequence ID" value="NZ_JBHLUN010000010.1"/>
</dbReference>
<evidence type="ECO:0000313" key="3">
    <source>
        <dbReference type="Proteomes" id="UP001589865"/>
    </source>
</evidence>
<comment type="caution">
    <text evidence="2">The sequence shown here is derived from an EMBL/GenBank/DDBJ whole genome shotgun (WGS) entry which is preliminary data.</text>
</comment>
<feature type="transmembrane region" description="Helical" evidence="1">
    <location>
        <begin position="65"/>
        <end position="89"/>
    </location>
</feature>
<keyword evidence="1" id="KW-0472">Membrane</keyword>
<reference evidence="2 3" key="1">
    <citation type="submission" date="2024-09" db="EMBL/GenBank/DDBJ databases">
        <authorList>
            <person name="Sun Q."/>
            <person name="Mori K."/>
        </authorList>
    </citation>
    <scope>NUCLEOTIDE SEQUENCE [LARGE SCALE GENOMIC DNA]</scope>
    <source>
        <strain evidence="2 3">TBRC 5777</strain>
    </source>
</reference>
<evidence type="ECO:0000313" key="2">
    <source>
        <dbReference type="EMBL" id="MFC0409612.1"/>
    </source>
</evidence>
<keyword evidence="1" id="KW-0812">Transmembrane</keyword>
<feature type="transmembrane region" description="Helical" evidence="1">
    <location>
        <begin position="34"/>
        <end position="53"/>
    </location>
</feature>
<gene>
    <name evidence="2" type="ORF">ACFFGY_15270</name>
</gene>
<dbReference type="EMBL" id="JBHLUN010000010">
    <property type="protein sequence ID" value="MFC0409612.1"/>
    <property type="molecule type" value="Genomic_DNA"/>
</dbReference>
<dbReference type="Proteomes" id="UP001589865">
    <property type="component" value="Unassembled WGS sequence"/>
</dbReference>
<keyword evidence="1" id="KW-1133">Transmembrane helix</keyword>
<evidence type="ECO:0000256" key="1">
    <source>
        <dbReference type="SAM" id="Phobius"/>
    </source>
</evidence>
<accession>A0ABV6JV77</accession>